<keyword evidence="2" id="KW-1185">Reference proteome</keyword>
<protein>
    <submittedName>
        <fullName evidence="1">Uncharacterized protein</fullName>
    </submittedName>
</protein>
<dbReference type="KEGG" id="mha:HF1_01550"/>
<gene>
    <name evidence="1" type="ordered locus">HF1_01550</name>
</gene>
<organism evidence="1 2">
    <name type="scientific">Mycoplasma haemofelis (strain Langford 1)</name>
    <name type="common">Haemobartonella felis</name>
    <dbReference type="NCBI Taxonomy" id="941640"/>
    <lineage>
        <taxon>Bacteria</taxon>
        <taxon>Bacillati</taxon>
        <taxon>Mycoplasmatota</taxon>
        <taxon>Mollicutes</taxon>
        <taxon>Mycoplasmataceae</taxon>
        <taxon>Mycoplasma</taxon>
    </lineage>
</organism>
<dbReference type="Proteomes" id="UP000008637">
    <property type="component" value="Chromosome"/>
</dbReference>
<reference evidence="1 2" key="1">
    <citation type="journal article" date="2011" name="J. Bacteriol.">
        <title>Complete genome sequence of Mycoplasma haemofelis, a hemotropic mycoplasma.</title>
        <authorList>
            <person name="Barker E.N."/>
            <person name="Helps C.R."/>
            <person name="Peters I.R."/>
            <person name="Darby A.C."/>
            <person name="Radford A.D."/>
            <person name="Tasker S."/>
        </authorList>
    </citation>
    <scope>NUCLEOTIDE SEQUENCE [LARGE SCALE GENOMIC DNA]</scope>
    <source>
        <strain evidence="1 2">Langford 1</strain>
    </source>
</reference>
<dbReference type="AlphaFoldDB" id="E8ZKJ7"/>
<proteinExistence type="predicted"/>
<dbReference type="OrthoDB" id="9823223at2"/>
<evidence type="ECO:0000313" key="1">
    <source>
        <dbReference type="EMBL" id="CBY92163.1"/>
    </source>
</evidence>
<name>E8ZKJ7_MYCHL</name>
<evidence type="ECO:0000313" key="2">
    <source>
        <dbReference type="Proteomes" id="UP000008637"/>
    </source>
</evidence>
<accession>E8ZKJ7</accession>
<dbReference type="HOGENOM" id="CLU_087258_1_0_14"/>
<sequence>MSVITKAGIGLASGAGVTGASVAGVHYNSIETIGNKIKNEVLGTDKDFDDAWSDQFKKLEKEAKIPSSLKAIKDKHQGNDKNGGEAIKGWCRMMYENTYQSKLVGAKEDDLKITKKFCILTLSERLTNSIQSGDKILSFDNGTDSSSYQSNYDKIKDHDDKTMGILPKELSDLKNHQSEASTKWNVIQSFCKKKVSIPFTKIDDFKIVKKYCTKNSST</sequence>
<dbReference type="EMBL" id="FR773153">
    <property type="protein sequence ID" value="CBY92163.1"/>
    <property type="molecule type" value="Genomic_DNA"/>
</dbReference>